<sequence>MNNYEYIIAGLPSLSKDWKFTEGDFGAFLEEIESGCSDKDRELVEWLEKGFDDGNLTAAFYREAMSCRNRFIREYFTFDLNVRNAKTRWLNEALERPADKDIVRTAPEDGCGTETCGIWGDLQTPGEFEEEQRLSTVLHGTDILARERGIDDLMWEKIDSLTTFNYFDINVILGFLCKLHIISRWTRLDEQTGREMFKRLVDEVRGTFKGFGNDAGRQKENNNNKNN</sequence>
<proteinExistence type="predicted"/>
<name>A0A9D9J4X3_9BACT</name>
<comment type="caution">
    <text evidence="1">The sequence shown here is derived from an EMBL/GenBank/DDBJ whole genome shotgun (WGS) entry which is preliminary data.</text>
</comment>
<reference evidence="1" key="2">
    <citation type="journal article" date="2021" name="PeerJ">
        <title>Extensive microbial diversity within the chicken gut microbiome revealed by metagenomics and culture.</title>
        <authorList>
            <person name="Gilroy R."/>
            <person name="Ravi A."/>
            <person name="Getino M."/>
            <person name="Pursley I."/>
            <person name="Horton D.L."/>
            <person name="Alikhan N.F."/>
            <person name="Baker D."/>
            <person name="Gharbi K."/>
            <person name="Hall N."/>
            <person name="Watson M."/>
            <person name="Adriaenssens E.M."/>
            <person name="Foster-Nyarko E."/>
            <person name="Jarju S."/>
            <person name="Secka A."/>
            <person name="Antonio M."/>
            <person name="Oren A."/>
            <person name="Chaudhuri R.R."/>
            <person name="La Ragione R."/>
            <person name="Hildebrand F."/>
            <person name="Pallen M.J."/>
        </authorList>
    </citation>
    <scope>NUCLEOTIDE SEQUENCE</scope>
    <source>
        <strain evidence="1">B2-16538</strain>
    </source>
</reference>
<accession>A0A9D9J4X3</accession>
<dbReference type="Pfam" id="PF10962">
    <property type="entry name" value="DUF2764"/>
    <property type="match status" value="1"/>
</dbReference>
<dbReference type="Proteomes" id="UP000823750">
    <property type="component" value="Unassembled WGS sequence"/>
</dbReference>
<reference evidence="1" key="1">
    <citation type="submission" date="2020-10" db="EMBL/GenBank/DDBJ databases">
        <authorList>
            <person name="Gilroy R."/>
        </authorList>
    </citation>
    <scope>NUCLEOTIDE SEQUENCE</scope>
    <source>
        <strain evidence="1">B2-16538</strain>
    </source>
</reference>
<dbReference type="EMBL" id="JADILX010000093">
    <property type="protein sequence ID" value="MBO8486037.1"/>
    <property type="molecule type" value="Genomic_DNA"/>
</dbReference>
<protein>
    <submittedName>
        <fullName evidence="1">DUF2764 family protein</fullName>
    </submittedName>
</protein>
<gene>
    <name evidence="1" type="ORF">IAB78_06395</name>
</gene>
<organism evidence="1 2">
    <name type="scientific">Candidatus Cryptobacteroides excrementavium</name>
    <dbReference type="NCBI Taxonomy" id="2840759"/>
    <lineage>
        <taxon>Bacteria</taxon>
        <taxon>Pseudomonadati</taxon>
        <taxon>Bacteroidota</taxon>
        <taxon>Bacteroidia</taxon>
        <taxon>Bacteroidales</taxon>
        <taxon>Candidatus Cryptobacteroides</taxon>
    </lineage>
</organism>
<dbReference type="AlphaFoldDB" id="A0A9D9J4X3"/>
<evidence type="ECO:0000313" key="2">
    <source>
        <dbReference type="Proteomes" id="UP000823750"/>
    </source>
</evidence>
<dbReference type="InterPro" id="IPR024492">
    <property type="entry name" value="DUF2764"/>
</dbReference>
<evidence type="ECO:0000313" key="1">
    <source>
        <dbReference type="EMBL" id="MBO8486037.1"/>
    </source>
</evidence>